<evidence type="ECO:0000313" key="1">
    <source>
        <dbReference type="EMBL" id="OEU09003.1"/>
    </source>
</evidence>
<dbReference type="OrthoDB" id="38672at2759"/>
<feature type="non-terminal residue" evidence="1">
    <location>
        <position position="1"/>
    </location>
</feature>
<keyword evidence="2" id="KW-1185">Reference proteome</keyword>
<dbReference type="AlphaFoldDB" id="A0A1E7ETX0"/>
<name>A0A1E7ETX0_9STRA</name>
<proteinExistence type="predicted"/>
<evidence type="ECO:0000313" key="2">
    <source>
        <dbReference type="Proteomes" id="UP000095751"/>
    </source>
</evidence>
<dbReference type="KEGG" id="fcy:FRACYDRAFT_141378"/>
<accession>A0A1E7ETX0</accession>
<protein>
    <submittedName>
        <fullName evidence="1">Uncharacterized protein</fullName>
    </submittedName>
</protein>
<feature type="non-terminal residue" evidence="1">
    <location>
        <position position="235"/>
    </location>
</feature>
<dbReference type="Proteomes" id="UP000095751">
    <property type="component" value="Unassembled WGS sequence"/>
</dbReference>
<dbReference type="EMBL" id="KV784378">
    <property type="protein sequence ID" value="OEU09003.1"/>
    <property type="molecule type" value="Genomic_DNA"/>
</dbReference>
<organism evidence="1 2">
    <name type="scientific">Fragilariopsis cylindrus CCMP1102</name>
    <dbReference type="NCBI Taxonomy" id="635003"/>
    <lineage>
        <taxon>Eukaryota</taxon>
        <taxon>Sar</taxon>
        <taxon>Stramenopiles</taxon>
        <taxon>Ochrophyta</taxon>
        <taxon>Bacillariophyta</taxon>
        <taxon>Bacillariophyceae</taxon>
        <taxon>Bacillariophycidae</taxon>
        <taxon>Bacillariales</taxon>
        <taxon>Bacillariaceae</taxon>
        <taxon>Fragilariopsis</taxon>
    </lineage>
</organism>
<reference evidence="1 2" key="1">
    <citation type="submission" date="2016-09" db="EMBL/GenBank/DDBJ databases">
        <title>Extensive genetic diversity and differential bi-allelic expression allows diatom success in the polar Southern Ocean.</title>
        <authorList>
            <consortium name="DOE Joint Genome Institute"/>
            <person name="Mock T."/>
            <person name="Otillar R.P."/>
            <person name="Strauss J."/>
            <person name="Dupont C."/>
            <person name="Frickenhaus S."/>
            <person name="Maumus F."/>
            <person name="Mcmullan M."/>
            <person name="Sanges R."/>
            <person name="Schmutz J."/>
            <person name="Toseland A."/>
            <person name="Valas R."/>
            <person name="Veluchamy A."/>
            <person name="Ward B.J."/>
            <person name="Allen A."/>
            <person name="Barry K."/>
            <person name="Falciatore A."/>
            <person name="Ferrante M."/>
            <person name="Fortunato A.E."/>
            <person name="Gloeckner G."/>
            <person name="Gruber A."/>
            <person name="Hipkin R."/>
            <person name="Janech M."/>
            <person name="Kroth P."/>
            <person name="Leese F."/>
            <person name="Lindquist E."/>
            <person name="Lyon B.R."/>
            <person name="Martin J."/>
            <person name="Mayer C."/>
            <person name="Parker M."/>
            <person name="Quesneville H."/>
            <person name="Raymond J."/>
            <person name="Uhlig C."/>
            <person name="Valentin K.U."/>
            <person name="Worden A.Z."/>
            <person name="Armbrust E.V."/>
            <person name="Bowler C."/>
            <person name="Green B."/>
            <person name="Moulton V."/>
            <person name="Van Oosterhout C."/>
            <person name="Grigoriev I."/>
        </authorList>
    </citation>
    <scope>NUCLEOTIDE SEQUENCE [LARGE SCALE GENOMIC DNA]</scope>
    <source>
        <strain evidence="1 2">CCMP1102</strain>
    </source>
</reference>
<sequence>YVGLDTDQLLGTYGEYVVSGSDYNFDEPEQASTYNADPEPEDIVKLQSVRNLSPDCERIPGYCTLFDSDLLLELNPDYLIVHGYAENPWGFSNFTEQIESIFPTTQIIYNDVSLKGDDCFEHENCYGLSMIDMIEQYKELALFLNVEEPTQLQQDYVDLCTAATQFTEHMKTAHDKGIRTMASYVDPSTAFYASPVDDMVLRMFEELGMPILHIGKCEDCSLNYFWESIPTESYF</sequence>
<dbReference type="InParanoid" id="A0A1E7ETX0"/>
<gene>
    <name evidence="1" type="ORF">FRACYDRAFT_141378</name>
</gene>